<dbReference type="PANTHER" id="PTHR34220">
    <property type="entry name" value="SENSOR HISTIDINE KINASE YPDA"/>
    <property type="match status" value="1"/>
</dbReference>
<dbReference type="Proteomes" id="UP000615755">
    <property type="component" value="Unassembled WGS sequence"/>
</dbReference>
<comment type="caution">
    <text evidence="3">The sequence shown here is derived from an EMBL/GenBank/DDBJ whole genome shotgun (WGS) entry which is preliminary data.</text>
</comment>
<dbReference type="RefSeq" id="WP_192506726.1">
    <property type="nucleotide sequence ID" value="NZ_AQGV01000012.1"/>
</dbReference>
<evidence type="ECO:0000313" key="4">
    <source>
        <dbReference type="Proteomes" id="UP000615755"/>
    </source>
</evidence>
<feature type="domain" description="Signal transduction histidine kinase internal region" evidence="2">
    <location>
        <begin position="152"/>
        <end position="227"/>
    </location>
</feature>
<organism evidence="3 4">
    <name type="scientific">Pseudoalteromonas aurantia 208</name>
    <dbReference type="NCBI Taxonomy" id="1314867"/>
    <lineage>
        <taxon>Bacteria</taxon>
        <taxon>Pseudomonadati</taxon>
        <taxon>Pseudomonadota</taxon>
        <taxon>Gammaproteobacteria</taxon>
        <taxon>Alteromonadales</taxon>
        <taxon>Pseudoalteromonadaceae</taxon>
        <taxon>Pseudoalteromonas</taxon>
    </lineage>
</organism>
<feature type="transmembrane region" description="Helical" evidence="1">
    <location>
        <begin position="81"/>
        <end position="104"/>
    </location>
</feature>
<dbReference type="PANTHER" id="PTHR34220:SF7">
    <property type="entry name" value="SENSOR HISTIDINE KINASE YPDA"/>
    <property type="match status" value="1"/>
</dbReference>
<accession>A0ABR9E8F3</accession>
<keyword evidence="1" id="KW-1133">Transmembrane helix</keyword>
<dbReference type="InterPro" id="IPR050640">
    <property type="entry name" value="Bact_2-comp_sensor_kinase"/>
</dbReference>
<gene>
    <name evidence="3" type="primary">algZ</name>
    <name evidence="3" type="ORF">PAUR_a0609</name>
</gene>
<reference evidence="3 4" key="1">
    <citation type="submission" date="2015-03" db="EMBL/GenBank/DDBJ databases">
        <title>Genome sequence of Pseudoalteromonas aurantia.</title>
        <authorList>
            <person name="Xie B.-B."/>
            <person name="Rong J.-C."/>
            <person name="Qin Q.-L."/>
            <person name="Zhang Y.-Z."/>
        </authorList>
    </citation>
    <scope>NUCLEOTIDE SEQUENCE [LARGE SCALE GENOMIC DNA]</scope>
    <source>
        <strain evidence="3 4">208</strain>
    </source>
</reference>
<name>A0ABR9E8F3_9GAMM</name>
<feature type="transmembrane region" description="Helical" evidence="1">
    <location>
        <begin position="45"/>
        <end position="69"/>
    </location>
</feature>
<evidence type="ECO:0000313" key="3">
    <source>
        <dbReference type="EMBL" id="MBE0367275.1"/>
    </source>
</evidence>
<feature type="transmembrane region" description="Helical" evidence="1">
    <location>
        <begin position="21"/>
        <end position="39"/>
    </location>
</feature>
<keyword evidence="4" id="KW-1185">Reference proteome</keyword>
<evidence type="ECO:0000259" key="2">
    <source>
        <dbReference type="Pfam" id="PF06580"/>
    </source>
</evidence>
<evidence type="ECO:0000256" key="1">
    <source>
        <dbReference type="SAM" id="Phobius"/>
    </source>
</evidence>
<proteinExistence type="predicted"/>
<dbReference type="SUPFAM" id="SSF55874">
    <property type="entry name" value="ATPase domain of HSP90 chaperone/DNA topoisomerase II/histidine kinase"/>
    <property type="match status" value="1"/>
</dbReference>
<dbReference type="Gene3D" id="3.30.565.10">
    <property type="entry name" value="Histidine kinase-like ATPase, C-terminal domain"/>
    <property type="match status" value="1"/>
</dbReference>
<keyword evidence="3" id="KW-0808">Transferase</keyword>
<sequence length="340" mass="38096">MFKSPDLTNGLLPAIVTERGVLAMLVASQTLALLLAFSPMSYESIWVRLGIISLFVHCVSAIGFTVLSLLQHYLNRYSGIFEYSVIVIVFQVITFLLSLGVAVFEVTSAEFLDWPFIAKNSAICLFVTFLFLHFMAIFRDKITTYATLSRLELDALHARIRPHFFYNSLNTIAELTQQDSDFAEQAVLTLANLSQWAMHPNKLVPLTEELALSKKYIELERWRFGNKMSVDWSLPSTIPDILVPVLTVQPLVENAINYGVEGLIAGGEISISVEAFDHAVKVTISNTIGTDVSKHKGQGMAQRNIKERLVLHYGPEAKLEIKQANKRYFASLTLPLQVKL</sequence>
<dbReference type="Pfam" id="PF06580">
    <property type="entry name" value="His_kinase"/>
    <property type="match status" value="1"/>
</dbReference>
<protein>
    <submittedName>
        <fullName evidence="3">Two-component system, LytT family, sensor histidine kinase AlgZ</fullName>
    </submittedName>
</protein>
<dbReference type="GO" id="GO:0016301">
    <property type="term" value="F:kinase activity"/>
    <property type="evidence" value="ECO:0007669"/>
    <property type="project" value="UniProtKB-KW"/>
</dbReference>
<dbReference type="InterPro" id="IPR010559">
    <property type="entry name" value="Sig_transdc_His_kin_internal"/>
</dbReference>
<dbReference type="EMBL" id="AQGV01000012">
    <property type="protein sequence ID" value="MBE0367275.1"/>
    <property type="molecule type" value="Genomic_DNA"/>
</dbReference>
<keyword evidence="3" id="KW-0418">Kinase</keyword>
<keyword evidence="1" id="KW-0812">Transmembrane</keyword>
<feature type="transmembrane region" description="Helical" evidence="1">
    <location>
        <begin position="116"/>
        <end position="138"/>
    </location>
</feature>
<keyword evidence="1" id="KW-0472">Membrane</keyword>
<dbReference type="InterPro" id="IPR036890">
    <property type="entry name" value="HATPase_C_sf"/>
</dbReference>